<protein>
    <submittedName>
        <fullName evidence="1">Uncharacterized protein</fullName>
    </submittedName>
</protein>
<evidence type="ECO:0000313" key="1">
    <source>
        <dbReference type="EMBL" id="KAG2560559.1"/>
    </source>
</evidence>
<dbReference type="Proteomes" id="UP000823388">
    <property type="component" value="Chromosome 8K"/>
</dbReference>
<feature type="non-terminal residue" evidence="1">
    <location>
        <position position="135"/>
    </location>
</feature>
<keyword evidence="2" id="KW-1185">Reference proteome</keyword>
<accession>A0A8T0PIU2</accession>
<comment type="caution">
    <text evidence="1">The sequence shown here is derived from an EMBL/GenBank/DDBJ whole genome shotgun (WGS) entry which is preliminary data.</text>
</comment>
<evidence type="ECO:0000313" key="2">
    <source>
        <dbReference type="Proteomes" id="UP000823388"/>
    </source>
</evidence>
<name>A0A8T0PIU2_PANVG</name>
<reference evidence="1" key="1">
    <citation type="submission" date="2020-05" db="EMBL/GenBank/DDBJ databases">
        <title>WGS assembly of Panicum virgatum.</title>
        <authorList>
            <person name="Lovell J.T."/>
            <person name="Jenkins J."/>
            <person name="Shu S."/>
            <person name="Juenger T.E."/>
            <person name="Schmutz J."/>
        </authorList>
    </citation>
    <scope>NUCLEOTIDE SEQUENCE</scope>
    <source>
        <strain evidence="1">AP13</strain>
    </source>
</reference>
<dbReference type="EMBL" id="CM029051">
    <property type="protein sequence ID" value="KAG2560559.1"/>
    <property type="molecule type" value="Genomic_DNA"/>
</dbReference>
<proteinExistence type="predicted"/>
<gene>
    <name evidence="1" type="ORF">PVAP13_8KG101776</name>
</gene>
<dbReference type="AlphaFoldDB" id="A0A8T0PIU2"/>
<sequence length="135" mass="13763">MVARDRFYRLPPRAQLEADKVGLVHAHHGAVEGDAREALGVGVERPELRGVHRAVLDPLHGAHPQRPGADDVGVVRTLALGGALAAAAAAAEGVDELERGAAGAGGGDGADVPVRFRAEAGILGERQVLQPAGAL</sequence>
<organism evidence="1 2">
    <name type="scientific">Panicum virgatum</name>
    <name type="common">Blackwell switchgrass</name>
    <dbReference type="NCBI Taxonomy" id="38727"/>
    <lineage>
        <taxon>Eukaryota</taxon>
        <taxon>Viridiplantae</taxon>
        <taxon>Streptophyta</taxon>
        <taxon>Embryophyta</taxon>
        <taxon>Tracheophyta</taxon>
        <taxon>Spermatophyta</taxon>
        <taxon>Magnoliopsida</taxon>
        <taxon>Liliopsida</taxon>
        <taxon>Poales</taxon>
        <taxon>Poaceae</taxon>
        <taxon>PACMAD clade</taxon>
        <taxon>Panicoideae</taxon>
        <taxon>Panicodae</taxon>
        <taxon>Paniceae</taxon>
        <taxon>Panicinae</taxon>
        <taxon>Panicum</taxon>
        <taxon>Panicum sect. Hiantes</taxon>
    </lineage>
</organism>